<dbReference type="PANTHER" id="PTHR10039">
    <property type="entry name" value="AMELOGENIN"/>
    <property type="match status" value="1"/>
</dbReference>
<evidence type="ECO:0000313" key="4">
    <source>
        <dbReference type="EMBL" id="KAF2244043.1"/>
    </source>
</evidence>
<dbReference type="PANTHER" id="PTHR10039:SF5">
    <property type="entry name" value="NACHT DOMAIN-CONTAINING PROTEIN"/>
    <property type="match status" value="1"/>
</dbReference>
<gene>
    <name evidence="4" type="ORF">BU26DRAFT_554107</name>
</gene>
<dbReference type="RefSeq" id="XP_033679047.1">
    <property type="nucleotide sequence ID" value="XM_033832249.1"/>
</dbReference>
<dbReference type="Proteomes" id="UP000800094">
    <property type="component" value="Unassembled WGS sequence"/>
</dbReference>
<dbReference type="InterPro" id="IPR056693">
    <property type="entry name" value="DUF7791"/>
</dbReference>
<reference evidence="4" key="1">
    <citation type="journal article" date="2020" name="Stud. Mycol.">
        <title>101 Dothideomycetes genomes: a test case for predicting lifestyles and emergence of pathogens.</title>
        <authorList>
            <person name="Haridas S."/>
            <person name="Albert R."/>
            <person name="Binder M."/>
            <person name="Bloem J."/>
            <person name="Labutti K."/>
            <person name="Salamov A."/>
            <person name="Andreopoulos B."/>
            <person name="Baker S."/>
            <person name="Barry K."/>
            <person name="Bills G."/>
            <person name="Bluhm B."/>
            <person name="Cannon C."/>
            <person name="Castanera R."/>
            <person name="Culley D."/>
            <person name="Daum C."/>
            <person name="Ezra D."/>
            <person name="Gonzalez J."/>
            <person name="Henrissat B."/>
            <person name="Kuo A."/>
            <person name="Liang C."/>
            <person name="Lipzen A."/>
            <person name="Lutzoni F."/>
            <person name="Magnuson J."/>
            <person name="Mondo S."/>
            <person name="Nolan M."/>
            <person name="Ohm R."/>
            <person name="Pangilinan J."/>
            <person name="Park H.-J."/>
            <person name="Ramirez L."/>
            <person name="Alfaro M."/>
            <person name="Sun H."/>
            <person name="Tritt A."/>
            <person name="Yoshinaga Y."/>
            <person name="Zwiers L.-H."/>
            <person name="Turgeon B."/>
            <person name="Goodwin S."/>
            <person name="Spatafora J."/>
            <person name="Crous P."/>
            <person name="Grigoriev I."/>
        </authorList>
    </citation>
    <scope>NUCLEOTIDE SEQUENCE</scope>
    <source>
        <strain evidence="4">CBS 122368</strain>
    </source>
</reference>
<dbReference type="GeneID" id="54585579"/>
<evidence type="ECO:0000256" key="1">
    <source>
        <dbReference type="ARBA" id="ARBA00022737"/>
    </source>
</evidence>
<keyword evidence="5" id="KW-1185">Reference proteome</keyword>
<dbReference type="OrthoDB" id="443402at2759"/>
<organism evidence="4 5">
    <name type="scientific">Trematosphaeria pertusa</name>
    <dbReference type="NCBI Taxonomy" id="390896"/>
    <lineage>
        <taxon>Eukaryota</taxon>
        <taxon>Fungi</taxon>
        <taxon>Dikarya</taxon>
        <taxon>Ascomycota</taxon>
        <taxon>Pezizomycotina</taxon>
        <taxon>Dothideomycetes</taxon>
        <taxon>Pleosporomycetidae</taxon>
        <taxon>Pleosporales</taxon>
        <taxon>Massarineae</taxon>
        <taxon>Trematosphaeriaceae</taxon>
        <taxon>Trematosphaeria</taxon>
    </lineage>
</organism>
<evidence type="ECO:0000259" key="3">
    <source>
        <dbReference type="Pfam" id="PF25053"/>
    </source>
</evidence>
<protein>
    <submittedName>
        <fullName evidence="4">Uncharacterized protein</fullName>
    </submittedName>
</protein>
<dbReference type="InterPro" id="IPR056884">
    <property type="entry name" value="NPHP3-like_N"/>
</dbReference>
<feature type="domain" description="DUF7791" evidence="3">
    <location>
        <begin position="548"/>
        <end position="681"/>
    </location>
</feature>
<dbReference type="AlphaFoldDB" id="A0A6A6I2E5"/>
<feature type="domain" description="Nephrocystin 3-like N-terminal" evidence="2">
    <location>
        <begin position="271"/>
        <end position="439"/>
    </location>
</feature>
<dbReference type="EMBL" id="ML987203">
    <property type="protein sequence ID" value="KAF2244043.1"/>
    <property type="molecule type" value="Genomic_DNA"/>
</dbReference>
<keyword evidence="1" id="KW-0677">Repeat</keyword>
<evidence type="ECO:0000313" key="5">
    <source>
        <dbReference type="Proteomes" id="UP000800094"/>
    </source>
</evidence>
<dbReference type="Gene3D" id="3.40.50.300">
    <property type="entry name" value="P-loop containing nucleotide triphosphate hydrolases"/>
    <property type="match status" value="1"/>
</dbReference>
<evidence type="ECO:0000259" key="2">
    <source>
        <dbReference type="Pfam" id="PF24883"/>
    </source>
</evidence>
<dbReference type="Pfam" id="PF25053">
    <property type="entry name" value="DUF7791"/>
    <property type="match status" value="1"/>
</dbReference>
<dbReference type="InterPro" id="IPR027417">
    <property type="entry name" value="P-loop_NTPase"/>
</dbReference>
<dbReference type="SUPFAM" id="SSF52540">
    <property type="entry name" value="P-loop containing nucleoside triphosphate hydrolases"/>
    <property type="match status" value="1"/>
</dbReference>
<proteinExistence type="predicted"/>
<accession>A0A6A6I2E5</accession>
<sequence>MEPLSALSIATAVVQFLDFTGTIVSGTWKIYKSNPGDSEERNSDIRTVTDSLMKLNKELCDAINYPNLKPFSSQDQQISKLGERCNELGEQLISALNRLRSQNKHQLWESFRLALRTIWSENEISTLQQSLESYRQQISMHILVSLREQIAATHESQRQHDWQTQTTLDQTQRLCKEILREIGNSSRWQGDVIEAIKRSYGRGVATPGSTAPPANMHDILQTNDSDRINQRLLHFLRFQEIDNRYERISPAYQKTFEWVFRPSSSSTAKWADFTQWVRGDDPLYWITGKAGAGKSTLMRFIYDHKRTEQGLQAWAADRPLVMAYFFFWNSGSEIQMSYEGLVRTLLYQILQTLPHLIPAVFPYRMEVGILFGEHVFEKESWTWEELLKAFRVLVSKATDTHKLMFFIDGMDEFQGQPSDLVDFITSLIAPGVKICASSRPWVVFEDAFSHRPHLRLEDLTYDDIKHYVTSKLTANPGFKVFQQFDPKFCSELIENVCVKSSGVFLWIFLVTQSLLDGLSEGERLSDLQNRLDSLPVDLENLFWKVLASLSSFHFRRASQLFQLVRASLFPLTLLDMSFADEDDPSFAMKAPCAVLTLQQANSRAELMRRRINACCKGLLEANSGAFKSLPSTRVDFLHRTVKDFLERGDIWSKVCAATDENFNANLRLCNSRIMWLKRQDPAKISEKSFWDAITYGIEYAVRSDPVLTTYQVPLLNEIDRTATRVTTKLLRQQSIVHQAATCSSEEMAPYWTWTRVECREATSFLSFAAQCQLVQYVDLKLRAMPPSNAAGCASELLYLAITLYEVFLNEKDRPAVYHKEPSKELIFLLLKYGADPNFQTRPTLPTAWEQLLDKCDIIVRYNRHGENFGLPNWEDFMKEFLLHGADPRNPRLETALGNFSHMRDLVKQKKRETRWSHYGSKLRRSK</sequence>
<name>A0A6A6I2E5_9PLEO</name>
<dbReference type="Pfam" id="PF24883">
    <property type="entry name" value="NPHP3_N"/>
    <property type="match status" value="1"/>
</dbReference>